<dbReference type="AlphaFoldDB" id="A0A6F8Z0S2"/>
<evidence type="ECO:0000256" key="1">
    <source>
        <dbReference type="SAM" id="MobiDB-lite"/>
    </source>
</evidence>
<dbReference type="KEGG" id="psuu:Psuf_093000"/>
<reference evidence="2 3" key="2">
    <citation type="submission" date="2020-03" db="EMBL/GenBank/DDBJ databases">
        <authorList>
            <person name="Ichikawa N."/>
            <person name="Kimura A."/>
            <person name="Kitahashi Y."/>
            <person name="Uohara A."/>
        </authorList>
    </citation>
    <scope>NUCLEOTIDE SEQUENCE [LARGE SCALE GENOMIC DNA]</scope>
    <source>
        <strain evidence="2 3">NBRC 105367</strain>
    </source>
</reference>
<reference evidence="2 3" key="1">
    <citation type="submission" date="2020-03" db="EMBL/GenBank/DDBJ databases">
        <title>Whole genome shotgun sequence of Phytohabitans suffuscus NBRC 105367.</title>
        <authorList>
            <person name="Komaki H."/>
            <person name="Tamura T."/>
        </authorList>
    </citation>
    <scope>NUCLEOTIDE SEQUENCE [LARGE SCALE GENOMIC DNA]</scope>
    <source>
        <strain evidence="2 3">NBRC 105367</strain>
    </source>
</reference>
<feature type="compositionally biased region" description="Basic and acidic residues" evidence="1">
    <location>
        <begin position="9"/>
        <end position="23"/>
    </location>
</feature>
<name>A0A6F8Z0S2_9ACTN</name>
<protein>
    <submittedName>
        <fullName evidence="2">Uncharacterized protein</fullName>
    </submittedName>
</protein>
<sequence>MNENNTAADRNDAADRDAEQKVTDHPAGALRLLPAVTFGVRAAALVGLAVPIGIVIGSLGGGAGEAVAVTTCCP</sequence>
<organism evidence="2 3">
    <name type="scientific">Phytohabitans suffuscus</name>
    <dbReference type="NCBI Taxonomy" id="624315"/>
    <lineage>
        <taxon>Bacteria</taxon>
        <taxon>Bacillati</taxon>
        <taxon>Actinomycetota</taxon>
        <taxon>Actinomycetes</taxon>
        <taxon>Micromonosporales</taxon>
        <taxon>Micromonosporaceae</taxon>
    </lineage>
</organism>
<gene>
    <name evidence="2" type="ORF">Psuf_093000</name>
</gene>
<dbReference type="Proteomes" id="UP000503011">
    <property type="component" value="Chromosome"/>
</dbReference>
<dbReference type="RefSeq" id="WP_173165670.1">
    <property type="nucleotide sequence ID" value="NZ_AP022871.1"/>
</dbReference>
<feature type="region of interest" description="Disordered" evidence="1">
    <location>
        <begin position="1"/>
        <end position="23"/>
    </location>
</feature>
<evidence type="ECO:0000313" key="2">
    <source>
        <dbReference type="EMBL" id="BCB91987.1"/>
    </source>
</evidence>
<accession>A0A6F8Z0S2</accession>
<dbReference type="EMBL" id="AP022871">
    <property type="protein sequence ID" value="BCB91987.1"/>
    <property type="molecule type" value="Genomic_DNA"/>
</dbReference>
<proteinExistence type="predicted"/>
<evidence type="ECO:0000313" key="3">
    <source>
        <dbReference type="Proteomes" id="UP000503011"/>
    </source>
</evidence>
<keyword evidence="3" id="KW-1185">Reference proteome</keyword>